<dbReference type="OrthoDB" id="2958758at2"/>
<dbReference type="RefSeq" id="WP_116050026.1">
    <property type="nucleotide sequence ID" value="NZ_QUBQ01000008.1"/>
</dbReference>
<organism evidence="1 2">
    <name type="scientific">Paenibacillus paeoniae</name>
    <dbReference type="NCBI Taxonomy" id="2292705"/>
    <lineage>
        <taxon>Bacteria</taxon>
        <taxon>Bacillati</taxon>
        <taxon>Bacillota</taxon>
        <taxon>Bacilli</taxon>
        <taxon>Bacillales</taxon>
        <taxon>Paenibacillaceae</taxon>
        <taxon>Paenibacillus</taxon>
    </lineage>
</organism>
<evidence type="ECO:0000313" key="1">
    <source>
        <dbReference type="EMBL" id="REK69425.1"/>
    </source>
</evidence>
<name>A0A371P0J9_9BACL</name>
<dbReference type="EMBL" id="QUBQ01000008">
    <property type="protein sequence ID" value="REK69425.1"/>
    <property type="molecule type" value="Genomic_DNA"/>
</dbReference>
<sequence>MTSLVPFVLSYLFSCKSKTALELESMNHYGGFKPLSNLIDKISGLEAFEPIYEFELTELFLTSYVLEPAIKNQQTYSNADAIILLNQLDSHLRANINDYWIFAPLNRAYLTSTVKFGDFIFISGSEEEKLTTISRLGGTSKKETRLRLNHLLRSRSNGFLDHPIVGIKVRHQYGYVTFHAQKILYLVNSILQSIFWARIYPSYTYPVRANRYYETKSEHLMVYSERNFCNIAIGFNQDCKLNLDWLFINSSKKQFNDLFQTFVLTKYDELTYRFYKGVKFLKKAIESEEQRDIFSGYGLSLLQLTVAGEAILLSHIDQKRAGLAFLIPRLVKINNISPNQCSLLVDEIYTWRSEYVHGGIETYPNFNQDFSPGDTVQKYIDFKRAVAGLICCAPRLIRLMKSRTNSRSGPILEKWFMYLKNHWVIGRKYNPTLANSLKRARSR</sequence>
<comment type="caution">
    <text evidence="1">The sequence shown here is derived from an EMBL/GenBank/DDBJ whole genome shotgun (WGS) entry which is preliminary data.</text>
</comment>
<keyword evidence="2" id="KW-1185">Reference proteome</keyword>
<dbReference type="Proteomes" id="UP000261905">
    <property type="component" value="Unassembled WGS sequence"/>
</dbReference>
<protein>
    <submittedName>
        <fullName evidence="1">Uncharacterized protein</fullName>
    </submittedName>
</protein>
<reference evidence="1 2" key="1">
    <citation type="submission" date="2018-08" db="EMBL/GenBank/DDBJ databases">
        <title>Paenibacillus sp. M4BSY-1, whole genome shotgun sequence.</title>
        <authorList>
            <person name="Tuo L."/>
        </authorList>
    </citation>
    <scope>NUCLEOTIDE SEQUENCE [LARGE SCALE GENOMIC DNA]</scope>
    <source>
        <strain evidence="1 2">M4BSY-1</strain>
    </source>
</reference>
<proteinExistence type="predicted"/>
<accession>A0A371P0J9</accession>
<gene>
    <name evidence="1" type="ORF">DX130_25070</name>
</gene>
<evidence type="ECO:0000313" key="2">
    <source>
        <dbReference type="Proteomes" id="UP000261905"/>
    </source>
</evidence>
<dbReference type="AlphaFoldDB" id="A0A371P0J9"/>